<dbReference type="EC" id="2.7.7.80" evidence="9"/>
<evidence type="ECO:0000256" key="5">
    <source>
        <dbReference type="ARBA" id="ARBA00022840"/>
    </source>
</evidence>
<evidence type="ECO:0000256" key="10">
    <source>
        <dbReference type="ARBA" id="ARBA00073635"/>
    </source>
</evidence>
<evidence type="ECO:0000256" key="12">
    <source>
        <dbReference type="ARBA" id="ARBA00075328"/>
    </source>
</evidence>
<keyword evidence="5" id="KW-0067">ATP-binding</keyword>
<evidence type="ECO:0000256" key="2">
    <source>
        <dbReference type="ARBA" id="ARBA00009919"/>
    </source>
</evidence>
<comment type="function">
    <text evidence="7">Catalyzes the adenylation by ATP of the carboxyl group of the C-terminal glycine of sulfur carrier protein MoaD.</text>
</comment>
<keyword evidence="4" id="KW-0547">Nucleotide-binding</keyword>
<dbReference type="AlphaFoldDB" id="A0A9X3ENM3"/>
<dbReference type="Pfam" id="PF00899">
    <property type="entry name" value="ThiF"/>
    <property type="match status" value="1"/>
</dbReference>
<comment type="catalytic activity">
    <reaction evidence="6">
        <text>[molybdopterin-synthase sulfur-carrier protein]-C-terminal Gly-Gly + ATP + H(+) = [molybdopterin-synthase sulfur-carrier protein]-C-terminal Gly-Gly-AMP + diphosphate</text>
        <dbReference type="Rhea" id="RHEA:43616"/>
        <dbReference type="Rhea" id="RHEA-COMP:12159"/>
        <dbReference type="Rhea" id="RHEA-COMP:12202"/>
        <dbReference type="ChEBI" id="CHEBI:15378"/>
        <dbReference type="ChEBI" id="CHEBI:30616"/>
        <dbReference type="ChEBI" id="CHEBI:33019"/>
        <dbReference type="ChEBI" id="CHEBI:90618"/>
        <dbReference type="ChEBI" id="CHEBI:90778"/>
        <dbReference type="EC" id="2.7.7.80"/>
    </reaction>
</comment>
<name>A0A9X3ENM3_9GAMM</name>
<evidence type="ECO:0000256" key="8">
    <source>
        <dbReference type="ARBA" id="ARBA00063809"/>
    </source>
</evidence>
<dbReference type="RefSeq" id="WP_283174191.1">
    <property type="nucleotide sequence ID" value="NZ_JAPNOA010000029.1"/>
</dbReference>
<comment type="subunit">
    <text evidence="8">Homodimer. Forms a stable heterotetrameric complex of 2 MoeB and 2 MoaD during adenylation of MoaD.</text>
</comment>
<dbReference type="EMBL" id="JAPNOA010000029">
    <property type="protein sequence ID" value="MCY0965983.1"/>
    <property type="molecule type" value="Genomic_DNA"/>
</dbReference>
<evidence type="ECO:0000256" key="13">
    <source>
        <dbReference type="ARBA" id="ARBA00078531"/>
    </source>
</evidence>
<evidence type="ECO:0000256" key="6">
    <source>
        <dbReference type="ARBA" id="ARBA00052218"/>
    </source>
</evidence>
<dbReference type="NCBIfam" id="NF004281">
    <property type="entry name" value="PRK05690.1"/>
    <property type="match status" value="1"/>
</dbReference>
<dbReference type="FunFam" id="3.40.50.720:FF:000033">
    <property type="entry name" value="Adenylyltransferase and sulfurtransferase MOCS3"/>
    <property type="match status" value="1"/>
</dbReference>
<dbReference type="Proteomes" id="UP001150830">
    <property type="component" value="Unassembled WGS sequence"/>
</dbReference>
<evidence type="ECO:0000256" key="9">
    <source>
        <dbReference type="ARBA" id="ARBA00066884"/>
    </source>
</evidence>
<evidence type="ECO:0000313" key="15">
    <source>
        <dbReference type="EMBL" id="MCY0965983.1"/>
    </source>
</evidence>
<feature type="domain" description="THIF-type NAD/FAD binding fold" evidence="14">
    <location>
        <begin position="20"/>
        <end position="259"/>
    </location>
</feature>
<dbReference type="PANTHER" id="PTHR10953">
    <property type="entry name" value="UBIQUITIN-ACTIVATING ENZYME E1"/>
    <property type="match status" value="1"/>
</dbReference>
<comment type="pathway">
    <text evidence="1">Cofactor biosynthesis; molybdopterin biosynthesis.</text>
</comment>
<dbReference type="InterPro" id="IPR000594">
    <property type="entry name" value="ThiF_NAD_FAD-bd"/>
</dbReference>
<keyword evidence="16" id="KW-1185">Reference proteome</keyword>
<dbReference type="Gene3D" id="3.40.50.720">
    <property type="entry name" value="NAD(P)-binding Rossmann-like Domain"/>
    <property type="match status" value="1"/>
</dbReference>
<dbReference type="SUPFAM" id="SSF69572">
    <property type="entry name" value="Activating enzymes of the ubiquitin-like proteins"/>
    <property type="match status" value="1"/>
</dbReference>
<dbReference type="InterPro" id="IPR045886">
    <property type="entry name" value="ThiF/MoeB/HesA"/>
</dbReference>
<comment type="caution">
    <text evidence="15">The sequence shown here is derived from an EMBL/GenBank/DDBJ whole genome shotgun (WGS) entry which is preliminary data.</text>
</comment>
<dbReference type="CDD" id="cd00757">
    <property type="entry name" value="ThiF_MoeB_HesA_family"/>
    <property type="match status" value="1"/>
</dbReference>
<evidence type="ECO:0000256" key="7">
    <source>
        <dbReference type="ARBA" id="ARBA00055169"/>
    </source>
</evidence>
<keyword evidence="3" id="KW-0808">Transferase</keyword>
<reference evidence="15" key="1">
    <citation type="submission" date="2022-11" db="EMBL/GenBank/DDBJ databases">
        <title>Parathalassolutuus dongxingensis gen. nov., sp. nov., a novel member of family Oceanospirillaceae isolated from a coastal shrimp pond in Guangxi, China.</title>
        <authorList>
            <person name="Chen H."/>
        </authorList>
    </citation>
    <scope>NUCLEOTIDE SEQUENCE</scope>
    <source>
        <strain evidence="15">G-43</strain>
    </source>
</reference>
<organism evidence="15 16">
    <name type="scientific">Parathalassolituus penaei</name>
    <dbReference type="NCBI Taxonomy" id="2997323"/>
    <lineage>
        <taxon>Bacteria</taxon>
        <taxon>Pseudomonadati</taxon>
        <taxon>Pseudomonadota</taxon>
        <taxon>Gammaproteobacteria</taxon>
        <taxon>Oceanospirillales</taxon>
        <taxon>Oceanospirillaceae</taxon>
        <taxon>Parathalassolituus</taxon>
    </lineage>
</organism>
<evidence type="ECO:0000256" key="11">
    <source>
        <dbReference type="ARBA" id="ARBA00075110"/>
    </source>
</evidence>
<dbReference type="InterPro" id="IPR035985">
    <property type="entry name" value="Ubiquitin-activating_enz"/>
</dbReference>
<proteinExistence type="inferred from homology"/>
<dbReference type="GO" id="GO:0005524">
    <property type="term" value="F:ATP binding"/>
    <property type="evidence" value="ECO:0007669"/>
    <property type="project" value="UniProtKB-KW"/>
</dbReference>
<evidence type="ECO:0000256" key="1">
    <source>
        <dbReference type="ARBA" id="ARBA00005046"/>
    </source>
</evidence>
<dbReference type="GO" id="GO:0008146">
    <property type="term" value="F:sulfotransferase activity"/>
    <property type="evidence" value="ECO:0007669"/>
    <property type="project" value="TreeGrafter"/>
</dbReference>
<sequence>MTESSSGCRIDLGDQQLLRYSRHILLPQMDYEGQQQLLASHVLIVGLGGLGCPAALYLAASGVGRISLVDPDRVELSNLQRQIAHGQADIGRFKVDSAREQMLRLNPEIEVNAYTLAADETWLLNNLADVDLLLDCTDRAAIRYQINRACLQTGTPWLSAAAVALSGQITLFEPRAADSPCYRCLYPDLDADAGASEALACAESGVLAPLVGVVGALQAAHALKYLAGIGQQLRGRLQMLDLDSNRHQQWQLGRQPGCPDCSALDCGEQDSSPQS</sequence>
<dbReference type="PANTHER" id="PTHR10953:SF102">
    <property type="entry name" value="ADENYLYLTRANSFERASE AND SULFURTRANSFERASE MOCS3"/>
    <property type="match status" value="1"/>
</dbReference>
<evidence type="ECO:0000313" key="16">
    <source>
        <dbReference type="Proteomes" id="UP001150830"/>
    </source>
</evidence>
<accession>A0A9X3ENM3</accession>
<dbReference type="GO" id="GO:0061605">
    <property type="term" value="F:molybdopterin-synthase adenylyltransferase activity"/>
    <property type="evidence" value="ECO:0007669"/>
    <property type="project" value="UniProtKB-EC"/>
</dbReference>
<dbReference type="GO" id="GO:0005829">
    <property type="term" value="C:cytosol"/>
    <property type="evidence" value="ECO:0007669"/>
    <property type="project" value="TreeGrafter"/>
</dbReference>
<evidence type="ECO:0000256" key="4">
    <source>
        <dbReference type="ARBA" id="ARBA00022741"/>
    </source>
</evidence>
<protein>
    <recommendedName>
        <fullName evidence="10">Molybdopterin-synthase adenylyltransferase</fullName>
        <ecNumber evidence="9">2.7.7.80</ecNumber>
    </recommendedName>
    <alternativeName>
        <fullName evidence="13">MoaD protein adenylase</fullName>
    </alternativeName>
    <alternativeName>
        <fullName evidence="11">Molybdopterin-converting factor subunit 1 adenylase</fullName>
    </alternativeName>
    <alternativeName>
        <fullName evidence="12">Sulfur carrier protein MoaD adenylyltransferase</fullName>
    </alternativeName>
</protein>
<evidence type="ECO:0000256" key="3">
    <source>
        <dbReference type="ARBA" id="ARBA00022679"/>
    </source>
</evidence>
<dbReference type="GO" id="GO:0004792">
    <property type="term" value="F:thiosulfate-cyanide sulfurtransferase activity"/>
    <property type="evidence" value="ECO:0007669"/>
    <property type="project" value="TreeGrafter"/>
</dbReference>
<evidence type="ECO:0000259" key="14">
    <source>
        <dbReference type="Pfam" id="PF00899"/>
    </source>
</evidence>
<comment type="similarity">
    <text evidence="2">Belongs to the HesA/MoeB/ThiF family.</text>
</comment>
<gene>
    <name evidence="15" type="ORF">OUO13_12360</name>
</gene>
<dbReference type="GO" id="GO:0008641">
    <property type="term" value="F:ubiquitin-like modifier activating enzyme activity"/>
    <property type="evidence" value="ECO:0007669"/>
    <property type="project" value="InterPro"/>
</dbReference>